<evidence type="ECO:0000313" key="4">
    <source>
        <dbReference type="Proteomes" id="UP001146351"/>
    </source>
</evidence>
<keyword evidence="2" id="KW-0812">Transmembrane</keyword>
<reference evidence="3" key="2">
    <citation type="journal article" date="2023" name="IMA Fungus">
        <title>Comparative genomic study of the Penicillium genus elucidates a diverse pangenome and 15 lateral gene transfer events.</title>
        <authorList>
            <person name="Petersen C."/>
            <person name="Sorensen T."/>
            <person name="Nielsen M.R."/>
            <person name="Sondergaard T.E."/>
            <person name="Sorensen J.L."/>
            <person name="Fitzpatrick D.A."/>
            <person name="Frisvad J.C."/>
            <person name="Nielsen K.L."/>
        </authorList>
    </citation>
    <scope>NUCLEOTIDE SEQUENCE</scope>
    <source>
        <strain evidence="3">IBT 21917</strain>
    </source>
</reference>
<feature type="region of interest" description="Disordered" evidence="1">
    <location>
        <begin position="1"/>
        <end position="28"/>
    </location>
</feature>
<protein>
    <submittedName>
        <fullName evidence="3">Uncharacterized protein</fullName>
    </submittedName>
</protein>
<proteinExistence type="predicted"/>
<evidence type="ECO:0000313" key="3">
    <source>
        <dbReference type="EMBL" id="KAJ5171682.1"/>
    </source>
</evidence>
<dbReference type="OrthoDB" id="4355630at2759"/>
<dbReference type="Proteomes" id="UP001146351">
    <property type="component" value="Unassembled WGS sequence"/>
</dbReference>
<organism evidence="3 4">
    <name type="scientific">Penicillium capsulatum</name>
    <dbReference type="NCBI Taxonomy" id="69766"/>
    <lineage>
        <taxon>Eukaryota</taxon>
        <taxon>Fungi</taxon>
        <taxon>Dikarya</taxon>
        <taxon>Ascomycota</taxon>
        <taxon>Pezizomycotina</taxon>
        <taxon>Eurotiomycetes</taxon>
        <taxon>Eurotiomycetidae</taxon>
        <taxon>Eurotiales</taxon>
        <taxon>Aspergillaceae</taxon>
        <taxon>Penicillium</taxon>
    </lineage>
</organism>
<sequence length="204" mass="22781">MGHPALKPIMSRSTLDRDSSYGSLPTLEAPESAPKAIKRTSYLLPALLLSATLGGLCLWVFIRVLTCESCSQLPSASPSKSHHSVLAPRAPPYQDPCVRNDDCDWGYKCIDNMCYPGCDEDEDCLKPQYCGAWYFPSKYGSEFCLVNDFRVCKTHLDFCRSGEDCCSGNCRRKGFFWKMCQPSSGRLPTHKEKSVPLEEEVVDS</sequence>
<gene>
    <name evidence="3" type="ORF">N7492_004275</name>
</gene>
<keyword evidence="4" id="KW-1185">Reference proteome</keyword>
<accession>A0A9W9IB97</accession>
<keyword evidence="2" id="KW-1133">Transmembrane helix</keyword>
<comment type="caution">
    <text evidence="3">The sequence shown here is derived from an EMBL/GenBank/DDBJ whole genome shotgun (WGS) entry which is preliminary data.</text>
</comment>
<evidence type="ECO:0000256" key="1">
    <source>
        <dbReference type="SAM" id="MobiDB-lite"/>
    </source>
</evidence>
<dbReference type="AlphaFoldDB" id="A0A9W9IB97"/>
<reference evidence="3" key="1">
    <citation type="submission" date="2022-11" db="EMBL/GenBank/DDBJ databases">
        <authorList>
            <person name="Petersen C."/>
        </authorList>
    </citation>
    <scope>NUCLEOTIDE SEQUENCE</scope>
    <source>
        <strain evidence="3">IBT 21917</strain>
    </source>
</reference>
<keyword evidence="2" id="KW-0472">Membrane</keyword>
<evidence type="ECO:0000256" key="2">
    <source>
        <dbReference type="SAM" id="Phobius"/>
    </source>
</evidence>
<dbReference type="EMBL" id="JAPQKO010000003">
    <property type="protein sequence ID" value="KAJ5171682.1"/>
    <property type="molecule type" value="Genomic_DNA"/>
</dbReference>
<feature type="transmembrane region" description="Helical" evidence="2">
    <location>
        <begin position="42"/>
        <end position="62"/>
    </location>
</feature>
<name>A0A9W9IB97_9EURO</name>